<dbReference type="SUPFAM" id="SSF53098">
    <property type="entry name" value="Ribonuclease H-like"/>
    <property type="match status" value="1"/>
</dbReference>
<dbReference type="CDD" id="cd09276">
    <property type="entry name" value="Rnase_HI_RT_non_LTR"/>
    <property type="match status" value="1"/>
</dbReference>
<evidence type="ECO:0000313" key="4">
    <source>
        <dbReference type="Proteomes" id="UP001107558"/>
    </source>
</evidence>
<feature type="domain" description="RNase H type-1" evidence="2">
    <location>
        <begin position="117"/>
        <end position="247"/>
    </location>
</feature>
<dbReference type="Proteomes" id="UP001107558">
    <property type="component" value="Chromosome 1"/>
</dbReference>
<gene>
    <name evidence="3" type="ORF">PVAND_014338</name>
</gene>
<accession>A0A9J6CSG1</accession>
<organism evidence="3 4">
    <name type="scientific">Polypedilum vanderplanki</name>
    <name type="common">Sleeping chironomid midge</name>
    <dbReference type="NCBI Taxonomy" id="319348"/>
    <lineage>
        <taxon>Eukaryota</taxon>
        <taxon>Metazoa</taxon>
        <taxon>Ecdysozoa</taxon>
        <taxon>Arthropoda</taxon>
        <taxon>Hexapoda</taxon>
        <taxon>Insecta</taxon>
        <taxon>Pterygota</taxon>
        <taxon>Neoptera</taxon>
        <taxon>Endopterygota</taxon>
        <taxon>Diptera</taxon>
        <taxon>Nematocera</taxon>
        <taxon>Chironomoidea</taxon>
        <taxon>Chironomidae</taxon>
        <taxon>Chironominae</taxon>
        <taxon>Polypedilum</taxon>
        <taxon>Polypedilum</taxon>
    </lineage>
</organism>
<sequence>MVVLPVLTYGAVVWWEKSHQVSVMAKLDHLQRLALLAITGAMSTTPTAALEMIIGLVPLNIRIEAVARAELYRLHCWQQFNSSRELTGHARLWNRMVVENPFWMAPSDCMEGVLIQLGADIVLFTDGSLCNNLAGAGVYSASFDVRLSFCLGRNISIFQAEIFAISVAVSHCLEIGVRDRKVVFCVDSQSPLLSLRSNKFQSKLVFECVGLLNSLARDNDVTLVWVPGHSDISGNEKVDELARLGSKELGTGVAPCLPLSRSWAAETIRDWSRMKNLERWLKLSSCSQTKCFITKPLASGDITQIRNLEREYTKEAFIRVAGNKAENQVEMACENFEHINKDLRTYYLKLLNDWHKSPDFNAKMLGRASELFDNYYSQLKNRHQVLLNKCNTNTAKSNPETNAVPDQNSSIDTVPNLSDDIVPNSDPKVLQTESQEQKSFNNTTVDPDKMPEYSQEDWENFEKESLKRSSTKSSSDSFNTNKTLDIDEKEPDEKVKKFE</sequence>
<feature type="region of interest" description="Disordered" evidence="1">
    <location>
        <begin position="392"/>
        <end position="499"/>
    </location>
</feature>
<evidence type="ECO:0000259" key="2">
    <source>
        <dbReference type="PROSITE" id="PS50879"/>
    </source>
</evidence>
<dbReference type="AlphaFoldDB" id="A0A9J6CSG1"/>
<dbReference type="Gene3D" id="3.30.420.10">
    <property type="entry name" value="Ribonuclease H-like superfamily/Ribonuclease H"/>
    <property type="match status" value="1"/>
</dbReference>
<dbReference type="InterPro" id="IPR012337">
    <property type="entry name" value="RNaseH-like_sf"/>
</dbReference>
<reference evidence="3" key="1">
    <citation type="submission" date="2021-03" db="EMBL/GenBank/DDBJ databases">
        <title>Chromosome level genome of the anhydrobiotic midge Polypedilum vanderplanki.</title>
        <authorList>
            <person name="Yoshida Y."/>
            <person name="Kikawada T."/>
            <person name="Gusev O."/>
        </authorList>
    </citation>
    <scope>NUCLEOTIDE SEQUENCE</scope>
    <source>
        <strain evidence="3">NIAS01</strain>
        <tissue evidence="3">Whole body or cell culture</tissue>
    </source>
</reference>
<feature type="compositionally biased region" description="Polar residues" evidence="1">
    <location>
        <begin position="431"/>
        <end position="445"/>
    </location>
</feature>
<dbReference type="InterPro" id="IPR002156">
    <property type="entry name" value="RNaseH_domain"/>
</dbReference>
<keyword evidence="4" id="KW-1185">Reference proteome</keyword>
<evidence type="ECO:0000256" key="1">
    <source>
        <dbReference type="SAM" id="MobiDB-lite"/>
    </source>
</evidence>
<evidence type="ECO:0000313" key="3">
    <source>
        <dbReference type="EMBL" id="KAG5685145.1"/>
    </source>
</evidence>
<dbReference type="GO" id="GO:0004523">
    <property type="term" value="F:RNA-DNA hybrid ribonuclease activity"/>
    <property type="evidence" value="ECO:0007669"/>
    <property type="project" value="InterPro"/>
</dbReference>
<feature type="compositionally biased region" description="Polar residues" evidence="1">
    <location>
        <begin position="392"/>
        <end position="416"/>
    </location>
</feature>
<dbReference type="GO" id="GO:0003676">
    <property type="term" value="F:nucleic acid binding"/>
    <property type="evidence" value="ECO:0007669"/>
    <property type="project" value="InterPro"/>
</dbReference>
<comment type="caution">
    <text evidence="3">The sequence shown here is derived from an EMBL/GenBank/DDBJ whole genome shotgun (WGS) entry which is preliminary data.</text>
</comment>
<dbReference type="EMBL" id="JADBJN010000001">
    <property type="protein sequence ID" value="KAG5685145.1"/>
    <property type="molecule type" value="Genomic_DNA"/>
</dbReference>
<dbReference type="OrthoDB" id="7764411at2759"/>
<dbReference type="InterPro" id="IPR036397">
    <property type="entry name" value="RNaseH_sf"/>
</dbReference>
<protein>
    <recommendedName>
        <fullName evidence="2">RNase H type-1 domain-containing protein</fullName>
    </recommendedName>
</protein>
<dbReference type="Pfam" id="PF00075">
    <property type="entry name" value="RNase_H"/>
    <property type="match status" value="1"/>
</dbReference>
<name>A0A9J6CSG1_POLVA</name>
<proteinExistence type="predicted"/>
<dbReference type="PROSITE" id="PS50879">
    <property type="entry name" value="RNASE_H_1"/>
    <property type="match status" value="1"/>
</dbReference>